<dbReference type="Proteomes" id="UP000315648">
    <property type="component" value="Unassembled WGS sequence"/>
</dbReference>
<reference evidence="2 3" key="1">
    <citation type="submission" date="2019-07" db="EMBL/GenBank/DDBJ databases">
        <title>Description of 53C-WASEF.</title>
        <authorList>
            <person name="Pitt A."/>
            <person name="Hahn M.W."/>
        </authorList>
    </citation>
    <scope>NUCLEOTIDE SEQUENCE [LARGE SCALE GENOMIC DNA]</scope>
    <source>
        <strain evidence="2 3">53C-WASEF</strain>
    </source>
</reference>
<protein>
    <submittedName>
        <fullName evidence="2">Uncharacterized protein</fullName>
    </submittedName>
</protein>
<comment type="caution">
    <text evidence="2">The sequence shown here is derived from an EMBL/GenBank/DDBJ whole genome shotgun (WGS) entry which is preliminary data.</text>
</comment>
<dbReference type="OrthoDB" id="182663at2"/>
<dbReference type="EMBL" id="VMBG01000001">
    <property type="protein sequence ID" value="TSJ78725.1"/>
    <property type="molecule type" value="Genomic_DNA"/>
</dbReference>
<evidence type="ECO:0000256" key="1">
    <source>
        <dbReference type="SAM" id="SignalP"/>
    </source>
</evidence>
<gene>
    <name evidence="2" type="ORF">FPL22_05305</name>
</gene>
<evidence type="ECO:0000313" key="2">
    <source>
        <dbReference type="EMBL" id="TSJ78725.1"/>
    </source>
</evidence>
<keyword evidence="3" id="KW-1185">Reference proteome</keyword>
<name>A0A556QQ04_9BACT</name>
<dbReference type="AlphaFoldDB" id="A0A556QQ04"/>
<organism evidence="2 3">
    <name type="scientific">Rariglobus hedericola</name>
    <dbReference type="NCBI Taxonomy" id="2597822"/>
    <lineage>
        <taxon>Bacteria</taxon>
        <taxon>Pseudomonadati</taxon>
        <taxon>Verrucomicrobiota</taxon>
        <taxon>Opitutia</taxon>
        <taxon>Opitutales</taxon>
        <taxon>Opitutaceae</taxon>
        <taxon>Rariglobus</taxon>
    </lineage>
</organism>
<keyword evidence="1" id="KW-0732">Signal</keyword>
<feature type="chain" id="PRO_5021922187" evidence="1">
    <location>
        <begin position="23"/>
        <end position="395"/>
    </location>
</feature>
<accession>A0A556QQ04</accession>
<dbReference type="RefSeq" id="WP_144229066.1">
    <property type="nucleotide sequence ID" value="NZ_CBCRVV010000002.1"/>
</dbReference>
<proteinExistence type="predicted"/>
<sequence length="395" mass="43413">MGIACVRWLTAGFLLAAGGVFASAQEAAPMPLRAAAEQPVPRIFYTKKGQFEIIVLNADEAQQALALGRSVWRALEAPLGLPADGFSSSVSVRLVPADQWTSPSPFIITVEAGGQVNVSVRWSKDADPLFVRRAFVQGVILRQAVSWNGTNPNLTVPLWLEQACTAWSLVRERPAMRDLFQQESAGITVPPLRSLLLWERGAVESRGWELSSLWLFLQLQAEATDPARWGGWVRGIVGGADPLDTLPRSYSGLWTDALTMELWWQTAFHHQRTLPGLPVMTAAASRSWLADRSRWLAGRNGREVVLPLSELADLRKEPWVKTELTERVQQTRSVLGVIHPFYANAAISMGRVYSAALKGDAGNLKEAMTALERDAIDARELEDAVGAMLDTAPRK</sequence>
<feature type="signal peptide" evidence="1">
    <location>
        <begin position="1"/>
        <end position="22"/>
    </location>
</feature>
<evidence type="ECO:0000313" key="3">
    <source>
        <dbReference type="Proteomes" id="UP000315648"/>
    </source>
</evidence>